<organism evidence="7 8">
    <name type="scientific">Malus domestica</name>
    <name type="common">Apple</name>
    <name type="synonym">Pyrus malus</name>
    <dbReference type="NCBI Taxonomy" id="3750"/>
    <lineage>
        <taxon>Eukaryota</taxon>
        <taxon>Viridiplantae</taxon>
        <taxon>Streptophyta</taxon>
        <taxon>Embryophyta</taxon>
        <taxon>Tracheophyta</taxon>
        <taxon>Spermatophyta</taxon>
        <taxon>Magnoliopsida</taxon>
        <taxon>eudicotyledons</taxon>
        <taxon>Gunneridae</taxon>
        <taxon>Pentapetalae</taxon>
        <taxon>rosids</taxon>
        <taxon>fabids</taxon>
        <taxon>Rosales</taxon>
        <taxon>Rosaceae</taxon>
        <taxon>Amygdaloideae</taxon>
        <taxon>Maleae</taxon>
        <taxon>Malus</taxon>
    </lineage>
</organism>
<comment type="similarity">
    <text evidence="2">Belongs to the major facilitator superfamily. Proton-dependent oligopeptide transporter (POT/PTR) (TC 2.A.17) family.</text>
</comment>
<dbReference type="GO" id="GO:0016020">
    <property type="term" value="C:membrane"/>
    <property type="evidence" value="ECO:0007669"/>
    <property type="project" value="UniProtKB-SubCell"/>
</dbReference>
<reference evidence="7 8" key="1">
    <citation type="submission" date="2018-10" db="EMBL/GenBank/DDBJ databases">
        <title>A high-quality apple genome assembly.</title>
        <authorList>
            <person name="Hu J."/>
        </authorList>
    </citation>
    <scope>NUCLEOTIDE SEQUENCE [LARGE SCALE GENOMIC DNA]</scope>
    <source>
        <strain evidence="8">cv. HFTH1</strain>
        <tissue evidence="7">Young leaf</tissue>
    </source>
</reference>
<evidence type="ECO:0000256" key="4">
    <source>
        <dbReference type="ARBA" id="ARBA00022989"/>
    </source>
</evidence>
<evidence type="ECO:0000313" key="7">
    <source>
        <dbReference type="EMBL" id="RXH67980.1"/>
    </source>
</evidence>
<proteinExistence type="inferred from homology"/>
<evidence type="ECO:0000256" key="1">
    <source>
        <dbReference type="ARBA" id="ARBA00004141"/>
    </source>
</evidence>
<evidence type="ECO:0000256" key="2">
    <source>
        <dbReference type="ARBA" id="ARBA00005982"/>
    </source>
</evidence>
<name>A0A498HAX4_MALDO</name>
<feature type="transmembrane region" description="Helical" evidence="6">
    <location>
        <begin position="393"/>
        <end position="412"/>
    </location>
</feature>
<feature type="transmembrane region" description="Helical" evidence="6">
    <location>
        <begin position="352"/>
        <end position="373"/>
    </location>
</feature>
<feature type="transmembrane region" description="Helical" evidence="6">
    <location>
        <begin position="474"/>
        <end position="497"/>
    </location>
</feature>
<gene>
    <name evidence="7" type="ORF">DVH24_028127</name>
</gene>
<evidence type="ECO:0000313" key="8">
    <source>
        <dbReference type="Proteomes" id="UP000290289"/>
    </source>
</evidence>
<dbReference type="Proteomes" id="UP000290289">
    <property type="component" value="Chromosome 17"/>
</dbReference>
<keyword evidence="5 6" id="KW-0472">Membrane</keyword>
<feature type="transmembrane region" description="Helical" evidence="6">
    <location>
        <begin position="433"/>
        <end position="454"/>
    </location>
</feature>
<dbReference type="AlphaFoldDB" id="A0A498HAX4"/>
<evidence type="ECO:0000256" key="5">
    <source>
        <dbReference type="ARBA" id="ARBA00023136"/>
    </source>
</evidence>
<dbReference type="Gene3D" id="1.20.1250.20">
    <property type="entry name" value="MFS general substrate transporter like domains"/>
    <property type="match status" value="1"/>
</dbReference>
<feature type="transmembrane region" description="Helical" evidence="6">
    <location>
        <begin position="244"/>
        <end position="267"/>
    </location>
</feature>
<evidence type="ECO:0000256" key="3">
    <source>
        <dbReference type="ARBA" id="ARBA00022692"/>
    </source>
</evidence>
<protein>
    <recommendedName>
        <fullName evidence="9">Nitrate transporter 1/peptide transporter family protein</fullName>
    </recommendedName>
</protein>
<dbReference type="SUPFAM" id="SSF103473">
    <property type="entry name" value="MFS general substrate transporter"/>
    <property type="match status" value="1"/>
</dbReference>
<dbReference type="Pfam" id="PF00854">
    <property type="entry name" value="PTR2"/>
    <property type="match status" value="1"/>
</dbReference>
<feature type="transmembrane region" description="Helical" evidence="6">
    <location>
        <begin position="121"/>
        <end position="142"/>
    </location>
</feature>
<keyword evidence="3 6" id="KW-0812">Transmembrane</keyword>
<comment type="subcellular location">
    <subcellularLocation>
        <location evidence="1">Membrane</location>
        <topology evidence="1">Multi-pass membrane protein</topology>
    </subcellularLocation>
</comment>
<dbReference type="EMBL" id="RDQH01000343">
    <property type="protein sequence ID" value="RXH67980.1"/>
    <property type="molecule type" value="Genomic_DNA"/>
</dbReference>
<sequence length="614" mass="68095">MDTYRSNVVILEDYNRQLQRIQIKQVLISRKGEKDGDVVDFRGNPVDKSKTGGWLAAGLILGIELAERICVMGISMNLVTYLVGDLHLSSAKSANIVTNFMGTLNLLGLLGGFLADAKLGRYLTVALSATITAVGIIFLTLATSIHSMRPPQCDDYRQQHHQCIEANGSQLALLYAALYTTALGGGGIKSNVSGFGSDQFDAADPKEEKAMIFFFNRFYFGISIGSLFAVIVLVYVQVNVSRGLGYGISAGAMIIAVVVFLAGTTFYRFSKPRGSPLTVIWRVIFLAWKKRAHPHPSHPSLLNGCQEAKIPHTERLKCLDKAAILDEYAAHEGNRSNSWIVSTVTQVEEVKLVFKLMPIWSTCILFWTVYSQMTTFTIEQATFMNRKVGSFEIPAGSFSAFLFITILIFTSLNEKFFVPLARKLTNNAQGITSLQRIGVGLILSTSAMVAAAIVEKERRNITVHQNTKLSAFWLIPQYFLVGAGEAFVYVGQLEFFIREAPDRMKSMSTGLFLSTISMGFYVSSLLVTVVDKVTKKSWLRSNLNKGRVDNFYWVLAVLGAINFLVFLAFAMKHQYKGHQHNSHDASGEKEFKSSNIKTVEEMPEIIRIEAKEGP</sequence>
<feature type="transmembrane region" description="Helical" evidence="6">
    <location>
        <begin position="218"/>
        <end position="238"/>
    </location>
</feature>
<comment type="caution">
    <text evidence="7">The sequence shown here is derived from an EMBL/GenBank/DDBJ whole genome shotgun (WGS) entry which is preliminary data.</text>
</comment>
<dbReference type="InterPro" id="IPR036259">
    <property type="entry name" value="MFS_trans_sf"/>
</dbReference>
<keyword evidence="8" id="KW-1185">Reference proteome</keyword>
<feature type="transmembrane region" description="Helical" evidence="6">
    <location>
        <begin position="96"/>
        <end position="115"/>
    </location>
</feature>
<evidence type="ECO:0000256" key="6">
    <source>
        <dbReference type="SAM" id="Phobius"/>
    </source>
</evidence>
<accession>A0A498HAX4</accession>
<keyword evidence="4 6" id="KW-1133">Transmembrane helix</keyword>
<dbReference type="GO" id="GO:0022857">
    <property type="term" value="F:transmembrane transporter activity"/>
    <property type="evidence" value="ECO:0007669"/>
    <property type="project" value="InterPro"/>
</dbReference>
<dbReference type="InterPro" id="IPR000109">
    <property type="entry name" value="POT_fam"/>
</dbReference>
<evidence type="ECO:0008006" key="9">
    <source>
        <dbReference type="Google" id="ProtNLM"/>
    </source>
</evidence>
<feature type="transmembrane region" description="Helical" evidence="6">
    <location>
        <begin position="550"/>
        <end position="570"/>
    </location>
</feature>
<dbReference type="PANTHER" id="PTHR11654">
    <property type="entry name" value="OLIGOPEPTIDE TRANSPORTER-RELATED"/>
    <property type="match status" value="1"/>
</dbReference>
<feature type="transmembrane region" description="Helical" evidence="6">
    <location>
        <begin position="509"/>
        <end position="530"/>
    </location>
</feature>